<dbReference type="AlphaFoldDB" id="A0A2P5K7T5"/>
<protein>
    <submittedName>
        <fullName evidence="1">Uncharacterized protein</fullName>
    </submittedName>
</protein>
<proteinExistence type="predicted"/>
<sequence length="84" mass="9026">MQGAVTVGYGADWQTVAELFNDAFEQNLVAARVVVESYCEIVGYIGHGDIWACHGSGVGHARKIGVPLSNGFHLLVRLARAQEV</sequence>
<evidence type="ECO:0000313" key="2">
    <source>
        <dbReference type="Proteomes" id="UP000243096"/>
    </source>
</evidence>
<dbReference type="Proteomes" id="UP000243096">
    <property type="component" value="Unassembled WGS sequence"/>
</dbReference>
<dbReference type="EMBL" id="PRDW01000013">
    <property type="protein sequence ID" value="PPB82776.1"/>
    <property type="molecule type" value="Genomic_DNA"/>
</dbReference>
<gene>
    <name evidence="1" type="ORF">B0O95_11346</name>
</gene>
<keyword evidence="2" id="KW-1185">Reference proteome</keyword>
<comment type="caution">
    <text evidence="1">The sequence shown here is derived from an EMBL/GenBank/DDBJ whole genome shotgun (WGS) entry which is preliminary data.</text>
</comment>
<accession>A0A2P5K7T5</accession>
<evidence type="ECO:0000313" key="1">
    <source>
        <dbReference type="EMBL" id="PPB82776.1"/>
    </source>
</evidence>
<name>A0A2P5K7T5_9BURK</name>
<reference evidence="1 2" key="1">
    <citation type="submission" date="2018-01" db="EMBL/GenBank/DDBJ databases">
        <title>Genomic Encyclopedia of Type Strains, Phase III (KMG-III): the genomes of soil and plant-associated and newly described type strains.</title>
        <authorList>
            <person name="Whitman W."/>
        </authorList>
    </citation>
    <scope>NUCLEOTIDE SEQUENCE [LARGE SCALE GENOMIC DNA]</scope>
    <source>
        <strain evidence="1 2">HKI456</strain>
    </source>
</reference>
<organism evidence="1 2">
    <name type="scientific">Mycetohabitans endofungorum</name>
    <dbReference type="NCBI Taxonomy" id="417203"/>
    <lineage>
        <taxon>Bacteria</taxon>
        <taxon>Pseudomonadati</taxon>
        <taxon>Pseudomonadota</taxon>
        <taxon>Betaproteobacteria</taxon>
        <taxon>Burkholderiales</taxon>
        <taxon>Burkholderiaceae</taxon>
        <taxon>Mycetohabitans</taxon>
    </lineage>
</organism>